<gene>
    <name evidence="1" type="ORF">MAR_007837</name>
</gene>
<evidence type="ECO:0000313" key="1">
    <source>
        <dbReference type="EMBL" id="WAR01279.1"/>
    </source>
</evidence>
<dbReference type="EMBL" id="CP111015">
    <property type="protein sequence ID" value="WAR01279.1"/>
    <property type="molecule type" value="Genomic_DNA"/>
</dbReference>
<keyword evidence="2" id="KW-1185">Reference proteome</keyword>
<organism evidence="1 2">
    <name type="scientific">Mya arenaria</name>
    <name type="common">Soft-shell clam</name>
    <dbReference type="NCBI Taxonomy" id="6604"/>
    <lineage>
        <taxon>Eukaryota</taxon>
        <taxon>Metazoa</taxon>
        <taxon>Spiralia</taxon>
        <taxon>Lophotrochozoa</taxon>
        <taxon>Mollusca</taxon>
        <taxon>Bivalvia</taxon>
        <taxon>Autobranchia</taxon>
        <taxon>Heteroconchia</taxon>
        <taxon>Euheterodonta</taxon>
        <taxon>Imparidentia</taxon>
        <taxon>Neoheterodontei</taxon>
        <taxon>Myida</taxon>
        <taxon>Myoidea</taxon>
        <taxon>Myidae</taxon>
        <taxon>Mya</taxon>
    </lineage>
</organism>
<protein>
    <submittedName>
        <fullName evidence="1">MOS1T-like protein</fullName>
    </submittedName>
</protein>
<proteinExistence type="predicted"/>
<sequence length="175" mass="19805">MTTCVVRRDMVQALHKKRPGMEEDIENVLFHQDNAPAHRARYTELELDVLGIGRLKHAPYSLDLAPLDFALFPAVKAHLRGIRFDDLESLRRHIKDSRDFNNVDLKGVHVCKMKPNGEKVGVESNSSETTAEKNACLKEAFSITDYYQDDSSFDPNIKTKEDAAKALAMAQKKYA</sequence>
<reference evidence="1" key="1">
    <citation type="submission" date="2022-11" db="EMBL/GenBank/DDBJ databases">
        <title>Centuries of genome instability and evolution in soft-shell clam transmissible cancer (bioRxiv).</title>
        <authorList>
            <person name="Hart S.F.M."/>
            <person name="Yonemitsu M.A."/>
            <person name="Giersch R.M."/>
            <person name="Beal B.F."/>
            <person name="Arriagada G."/>
            <person name="Davis B.W."/>
            <person name="Ostrander E.A."/>
            <person name="Goff S.P."/>
            <person name="Metzger M.J."/>
        </authorList>
    </citation>
    <scope>NUCLEOTIDE SEQUENCE</scope>
    <source>
        <strain evidence="1">MELC-2E11</strain>
        <tissue evidence="1">Siphon/mantle</tissue>
    </source>
</reference>
<dbReference type="InterPro" id="IPR052709">
    <property type="entry name" value="Transposase-MT_Hybrid"/>
</dbReference>
<accession>A0ABY7DYP9</accession>
<evidence type="ECO:0000313" key="2">
    <source>
        <dbReference type="Proteomes" id="UP001164746"/>
    </source>
</evidence>
<dbReference type="Proteomes" id="UP001164746">
    <property type="component" value="Chromosome 4"/>
</dbReference>
<dbReference type="Gene3D" id="3.30.420.10">
    <property type="entry name" value="Ribonuclease H-like superfamily/Ribonuclease H"/>
    <property type="match status" value="1"/>
</dbReference>
<name>A0ABY7DYP9_MYAAR</name>
<dbReference type="PANTHER" id="PTHR46060:SF1">
    <property type="entry name" value="MARINER MOS1 TRANSPOSASE-LIKE PROTEIN"/>
    <property type="match status" value="1"/>
</dbReference>
<dbReference type="InterPro" id="IPR036397">
    <property type="entry name" value="RNaseH_sf"/>
</dbReference>
<dbReference type="PANTHER" id="PTHR46060">
    <property type="entry name" value="MARINER MOS1 TRANSPOSASE-LIKE PROTEIN"/>
    <property type="match status" value="1"/>
</dbReference>